<dbReference type="PROSITE" id="PS51257">
    <property type="entry name" value="PROKAR_LIPOPROTEIN"/>
    <property type="match status" value="1"/>
</dbReference>
<dbReference type="Pfam" id="PF13628">
    <property type="entry name" value="DUF4142"/>
    <property type="match status" value="1"/>
</dbReference>
<evidence type="ECO:0000259" key="2">
    <source>
        <dbReference type="Pfam" id="PF13628"/>
    </source>
</evidence>
<keyword evidence="4" id="KW-1185">Reference proteome</keyword>
<dbReference type="InterPro" id="IPR012347">
    <property type="entry name" value="Ferritin-like"/>
</dbReference>
<dbReference type="AlphaFoldDB" id="A0A7W4IQY5"/>
<evidence type="ECO:0000313" key="4">
    <source>
        <dbReference type="Proteomes" id="UP000559860"/>
    </source>
</evidence>
<accession>A0A7W4IQY5</accession>
<keyword evidence="1" id="KW-0732">Signal</keyword>
<dbReference type="RefSeq" id="WP_182985105.1">
    <property type="nucleotide sequence ID" value="NZ_JABEQD010000002.1"/>
</dbReference>
<feature type="chain" id="PRO_5031556108" evidence="1">
    <location>
        <begin position="24"/>
        <end position="180"/>
    </location>
</feature>
<gene>
    <name evidence="3" type="ORF">HLH36_03620</name>
</gene>
<evidence type="ECO:0000313" key="3">
    <source>
        <dbReference type="EMBL" id="MBB2167451.1"/>
    </source>
</evidence>
<dbReference type="PANTHER" id="PTHR38593:SF1">
    <property type="entry name" value="BLR2558 PROTEIN"/>
    <property type="match status" value="1"/>
</dbReference>
<sequence>MSLLSRHTSLALPALVASLLALGACTAGHPPAPPLPALQKAPDLTTADAAFVQKLNDMNVTQIALAKAAQTHAARSDIATLGATIEKDLTGNQDKLAKLVAPHAITLATKPSPEDQKIIDRMQHLHGAAFDRSYIRYLSRNQAGMKPVIETEIATSKNTDLAKLATDTKAMLAAYTAQLR</sequence>
<feature type="signal peptide" evidence="1">
    <location>
        <begin position="1"/>
        <end position="23"/>
    </location>
</feature>
<feature type="domain" description="DUF4142" evidence="2">
    <location>
        <begin position="47"/>
        <end position="178"/>
    </location>
</feature>
<dbReference type="EMBL" id="JABEQD010000002">
    <property type="protein sequence ID" value="MBB2167451.1"/>
    <property type="molecule type" value="Genomic_DNA"/>
</dbReference>
<name>A0A7W4IQY5_9PROT</name>
<dbReference type="Proteomes" id="UP000559860">
    <property type="component" value="Unassembled WGS sequence"/>
</dbReference>
<comment type="caution">
    <text evidence="3">The sequence shown here is derived from an EMBL/GenBank/DDBJ whole genome shotgun (WGS) entry which is preliminary data.</text>
</comment>
<dbReference type="PANTHER" id="PTHR38593">
    <property type="entry name" value="BLR2558 PROTEIN"/>
    <property type="match status" value="1"/>
</dbReference>
<protein>
    <submittedName>
        <fullName evidence="3">DUF4142 domain-containing protein</fullName>
    </submittedName>
</protein>
<proteinExistence type="predicted"/>
<reference evidence="3 4" key="1">
    <citation type="submission" date="2020-04" db="EMBL/GenBank/DDBJ databases">
        <title>Description of novel Gluconacetobacter.</title>
        <authorList>
            <person name="Sombolestani A."/>
        </authorList>
    </citation>
    <scope>NUCLEOTIDE SEQUENCE [LARGE SCALE GENOMIC DNA]</scope>
    <source>
        <strain evidence="3 4">LMG 27801</strain>
    </source>
</reference>
<dbReference type="Gene3D" id="1.20.1260.10">
    <property type="match status" value="1"/>
</dbReference>
<dbReference type="InterPro" id="IPR025419">
    <property type="entry name" value="DUF4142"/>
</dbReference>
<organism evidence="3 4">
    <name type="scientific">Gluconacetobacter aggeris</name>
    <dbReference type="NCBI Taxonomy" id="1286186"/>
    <lineage>
        <taxon>Bacteria</taxon>
        <taxon>Pseudomonadati</taxon>
        <taxon>Pseudomonadota</taxon>
        <taxon>Alphaproteobacteria</taxon>
        <taxon>Acetobacterales</taxon>
        <taxon>Acetobacteraceae</taxon>
        <taxon>Gluconacetobacter</taxon>
    </lineage>
</organism>
<evidence type="ECO:0000256" key="1">
    <source>
        <dbReference type="SAM" id="SignalP"/>
    </source>
</evidence>